<dbReference type="AlphaFoldDB" id="A0A558CZB6"/>
<evidence type="ECO:0000313" key="2">
    <source>
        <dbReference type="EMBL" id="TVT54121.1"/>
    </source>
</evidence>
<dbReference type="InterPro" id="IPR043502">
    <property type="entry name" value="DNA/RNA_pol_sf"/>
</dbReference>
<protein>
    <submittedName>
        <fullName evidence="2">RNA-directed DNA polymerase</fullName>
    </submittedName>
</protein>
<dbReference type="EMBL" id="VMRY01000044">
    <property type="protein sequence ID" value="TVT54121.1"/>
    <property type="molecule type" value="Genomic_DNA"/>
</dbReference>
<keyword evidence="2" id="KW-0695">RNA-directed DNA polymerase</keyword>
<feature type="non-terminal residue" evidence="2">
    <location>
        <position position="1"/>
    </location>
</feature>
<dbReference type="GO" id="GO:0003964">
    <property type="term" value="F:RNA-directed DNA polymerase activity"/>
    <property type="evidence" value="ECO:0007669"/>
    <property type="project" value="UniProtKB-KW"/>
</dbReference>
<reference evidence="2 3" key="1">
    <citation type="submission" date="2019-07" db="EMBL/GenBank/DDBJ databases">
        <title>The pathways for chlorine oxyanion respiration interact through the shared metabolite chlorate.</title>
        <authorList>
            <person name="Barnum T.P."/>
            <person name="Cheng Y."/>
            <person name="Hill K.A."/>
            <person name="Lucas L.N."/>
            <person name="Carlson H.K."/>
            <person name="Coates J.D."/>
        </authorList>
    </citation>
    <scope>NUCLEOTIDE SEQUENCE [LARGE SCALE GENOMIC DNA]</scope>
    <source>
        <strain evidence="2">BK-3</strain>
    </source>
</reference>
<keyword evidence="2" id="KW-0808">Transferase</keyword>
<sequence length="215" mass="24171">DFKDFFPSIKWHDLKPILQSWHASSDIDWELDADAENLIRRSCFYLNDALPIGYPSSPIISNVVMFSLDVEISSVFSDSEKYGNVVYTRYADDIVLSTDKKGMSKDLISAISGVIMKSTSPVLLLNPKKTKIGSSSGGTATVTGIRVCNDGHLTIHRHHKDHIRLLLSLYKKGSLNKDEHSSLLGHLSYVQYIAPSFYSKLQKKYFKEIAALKEK</sequence>
<gene>
    <name evidence="2" type="ORF">FHK82_11070</name>
</gene>
<dbReference type="Proteomes" id="UP000317355">
    <property type="component" value="Unassembled WGS sequence"/>
</dbReference>
<dbReference type="InterPro" id="IPR000477">
    <property type="entry name" value="RT_dom"/>
</dbReference>
<organism evidence="2 3">
    <name type="scientific">Sedimenticola thiotaurini</name>
    <dbReference type="NCBI Taxonomy" id="1543721"/>
    <lineage>
        <taxon>Bacteria</taxon>
        <taxon>Pseudomonadati</taxon>
        <taxon>Pseudomonadota</taxon>
        <taxon>Gammaproteobacteria</taxon>
        <taxon>Chromatiales</taxon>
        <taxon>Sedimenticolaceae</taxon>
        <taxon>Sedimenticola</taxon>
    </lineage>
</organism>
<keyword evidence="2" id="KW-0548">Nucleotidyltransferase</keyword>
<dbReference type="PROSITE" id="PS50878">
    <property type="entry name" value="RT_POL"/>
    <property type="match status" value="1"/>
</dbReference>
<dbReference type="SUPFAM" id="SSF56672">
    <property type="entry name" value="DNA/RNA polymerases"/>
    <property type="match status" value="1"/>
</dbReference>
<accession>A0A558CZB6</accession>
<dbReference type="Pfam" id="PF00078">
    <property type="entry name" value="RVT_1"/>
    <property type="match status" value="1"/>
</dbReference>
<feature type="domain" description="Reverse transcriptase" evidence="1">
    <location>
        <begin position="1"/>
        <end position="147"/>
    </location>
</feature>
<proteinExistence type="predicted"/>
<evidence type="ECO:0000313" key="3">
    <source>
        <dbReference type="Proteomes" id="UP000317355"/>
    </source>
</evidence>
<evidence type="ECO:0000259" key="1">
    <source>
        <dbReference type="PROSITE" id="PS50878"/>
    </source>
</evidence>
<comment type="caution">
    <text evidence="2">The sequence shown here is derived from an EMBL/GenBank/DDBJ whole genome shotgun (WGS) entry which is preliminary data.</text>
</comment>
<name>A0A558CZB6_9GAMM</name>